<feature type="active site" description="Proton acceptor" evidence="1">
    <location>
        <position position="196"/>
    </location>
</feature>
<dbReference type="InterPro" id="IPR015421">
    <property type="entry name" value="PyrdxlP-dep_Trfase_major"/>
</dbReference>
<dbReference type="Pfam" id="PF01041">
    <property type="entry name" value="DegT_DnrJ_EryC1"/>
    <property type="match status" value="1"/>
</dbReference>
<dbReference type="InterPro" id="IPR015424">
    <property type="entry name" value="PyrdxlP-dep_Trfase"/>
</dbReference>
<evidence type="ECO:0000313" key="4">
    <source>
        <dbReference type="EMBL" id="SBW09671.1"/>
    </source>
</evidence>
<evidence type="ECO:0000256" key="3">
    <source>
        <dbReference type="RuleBase" id="RU004508"/>
    </source>
</evidence>
<dbReference type="PIRSF" id="PIRSF000390">
    <property type="entry name" value="PLP_StrS"/>
    <property type="match status" value="1"/>
</dbReference>
<dbReference type="PANTHER" id="PTHR30244:SF42">
    <property type="entry name" value="UDP-2-ACETAMIDO-2-DEOXY-3-OXO-D-GLUCURONATE AMINOTRANSFERASE"/>
    <property type="match status" value="1"/>
</dbReference>
<dbReference type="GO" id="GO:0000271">
    <property type="term" value="P:polysaccharide biosynthetic process"/>
    <property type="evidence" value="ECO:0007669"/>
    <property type="project" value="TreeGrafter"/>
</dbReference>
<evidence type="ECO:0000256" key="1">
    <source>
        <dbReference type="PIRSR" id="PIRSR000390-1"/>
    </source>
</evidence>
<organism evidence="4">
    <name type="scientific">uncultured Alphaproteobacteria bacterium</name>
    <dbReference type="NCBI Taxonomy" id="91750"/>
    <lineage>
        <taxon>Bacteria</taxon>
        <taxon>Pseudomonadati</taxon>
        <taxon>Pseudomonadota</taxon>
        <taxon>Alphaproteobacteria</taxon>
        <taxon>environmental samples</taxon>
    </lineage>
</organism>
<dbReference type="InterPro" id="IPR015422">
    <property type="entry name" value="PyrdxlP-dep_Trfase_small"/>
</dbReference>
<dbReference type="PANTHER" id="PTHR30244">
    <property type="entry name" value="TRANSAMINASE"/>
    <property type="match status" value="1"/>
</dbReference>
<proteinExistence type="inferred from homology"/>
<dbReference type="InterPro" id="IPR000653">
    <property type="entry name" value="DegT/StrS_aminotransferase"/>
</dbReference>
<keyword evidence="4" id="KW-0808">Transferase</keyword>
<dbReference type="EMBL" id="FLUO01000001">
    <property type="protein sequence ID" value="SBW09671.1"/>
    <property type="molecule type" value="Genomic_DNA"/>
</dbReference>
<evidence type="ECO:0000256" key="2">
    <source>
        <dbReference type="PIRSR" id="PIRSR000390-2"/>
    </source>
</evidence>
<gene>
    <name evidence="4" type="primary">wbpE</name>
    <name evidence="4" type="ORF">KL86APRO_12647</name>
</gene>
<feature type="modified residue" description="N6-(pyridoxal phosphate)lysine" evidence="2">
    <location>
        <position position="196"/>
    </location>
</feature>
<name>A0A212KDE6_9PROT</name>
<dbReference type="Gene3D" id="3.90.1150.10">
    <property type="entry name" value="Aspartate Aminotransferase, domain 1"/>
    <property type="match status" value="1"/>
</dbReference>
<keyword evidence="2 3" id="KW-0663">Pyridoxal phosphate</keyword>
<dbReference type="Gene3D" id="3.40.640.10">
    <property type="entry name" value="Type I PLP-dependent aspartate aminotransferase-like (Major domain)"/>
    <property type="match status" value="1"/>
</dbReference>
<comment type="similarity">
    <text evidence="3">Belongs to the DegT/DnrJ/EryC1 family.</text>
</comment>
<dbReference type="GO" id="GO:0030170">
    <property type="term" value="F:pyridoxal phosphate binding"/>
    <property type="evidence" value="ECO:0007669"/>
    <property type="project" value="TreeGrafter"/>
</dbReference>
<dbReference type="GO" id="GO:0008483">
    <property type="term" value="F:transaminase activity"/>
    <property type="evidence" value="ECO:0007669"/>
    <property type="project" value="UniProtKB-KW"/>
</dbReference>
<accession>A0A212KDE6</accession>
<reference evidence="4" key="1">
    <citation type="submission" date="2016-04" db="EMBL/GenBank/DDBJ databases">
        <authorList>
            <person name="Evans L.H."/>
            <person name="Alamgir A."/>
            <person name="Owens N."/>
            <person name="Weber N.D."/>
            <person name="Virtaneva K."/>
            <person name="Barbian K."/>
            <person name="Babar A."/>
            <person name="Rosenke K."/>
        </authorList>
    </citation>
    <scope>NUCLEOTIDE SEQUENCE</scope>
    <source>
        <strain evidence="4">86</strain>
    </source>
</reference>
<sequence>MSEPSSIPFIDLQAQRAHLGGRVEAAIARVLDHGQFIMGPEVAAFEKDLAAFAGVRHAVSCANGTEALVMALMAWGIGPGDAVFVPSFSFIATAECAVLVGATPVFLDVRPDTFDIDAAALDGAVAAAKDLGLRPRAVVPVDLFGLPADHAAVATAAARHGLLVLDDAAQGFGGSLNNRRIGAFGHATATSFFPAKPLGCYGDGGAVLTDDDALAELLKSIRVHGKGADKYDNVRHGLNARLDTIQAAVLLEKLAIFPAELEARQRIAERYTAALADCVETPAGRTGARSAWAQYTIQVDDRDKVMAACKAVGVPTQVYYPIPMHAQTGYTRYPLAPGGCPVSESLARRVLSLPMHPYLSEADQDRVIAAVRAGV</sequence>
<dbReference type="AlphaFoldDB" id="A0A212KDE6"/>
<dbReference type="SUPFAM" id="SSF53383">
    <property type="entry name" value="PLP-dependent transferases"/>
    <property type="match status" value="1"/>
</dbReference>
<protein>
    <submittedName>
        <fullName evidence="4">UDP-2-acetamido-2-deoxy-3-oxo-D-glucuronate aminotransferase</fullName>
        <ecNumber evidence="4">2.6.1.98</ecNumber>
    </submittedName>
</protein>
<keyword evidence="4" id="KW-0032">Aminotransferase</keyword>
<dbReference type="EC" id="2.6.1.98" evidence="4"/>
<dbReference type="CDD" id="cd00616">
    <property type="entry name" value="AHBA_syn"/>
    <property type="match status" value="1"/>
</dbReference>